<feature type="domain" description="PIN" evidence="17">
    <location>
        <begin position="63"/>
        <end position="178"/>
    </location>
</feature>
<dbReference type="CDD" id="cd09862">
    <property type="entry name" value="PIN_Rrp44-like"/>
    <property type="match status" value="1"/>
</dbReference>
<feature type="region of interest" description="Disordered" evidence="16">
    <location>
        <begin position="301"/>
        <end position="332"/>
    </location>
</feature>
<evidence type="ECO:0000259" key="17">
    <source>
        <dbReference type="SMART" id="SM00670"/>
    </source>
</evidence>
<dbReference type="Pfam" id="PF13638">
    <property type="entry name" value="PIN_4"/>
    <property type="match status" value="1"/>
</dbReference>
<dbReference type="PANTHER" id="PTHR23355:SF35">
    <property type="entry name" value="EXOSOME COMPLEX EXONUCLEASE RRP44"/>
    <property type="match status" value="1"/>
</dbReference>
<dbReference type="OrthoDB" id="372421at2759"/>
<name>A0A0L0FN48_9EUKA</name>
<keyword evidence="9" id="KW-0378">Hydrolase</keyword>
<dbReference type="GO" id="GO:0000176">
    <property type="term" value="C:nuclear exosome (RNase complex)"/>
    <property type="evidence" value="ECO:0007669"/>
    <property type="project" value="TreeGrafter"/>
</dbReference>
<dbReference type="GO" id="GO:0004519">
    <property type="term" value="F:endonuclease activity"/>
    <property type="evidence" value="ECO:0007669"/>
    <property type="project" value="UniProtKB-KW"/>
</dbReference>
<dbReference type="Pfam" id="PF17215">
    <property type="entry name" value="Rrp44_S1"/>
    <property type="match status" value="1"/>
</dbReference>
<dbReference type="SUPFAM" id="SSF88723">
    <property type="entry name" value="PIN domain-like"/>
    <property type="match status" value="1"/>
</dbReference>
<dbReference type="FunFam" id="2.40.50.700:FF:000001">
    <property type="entry name" value="Exosome complex exonuclease exoribonuclease (Rrp44)"/>
    <property type="match status" value="1"/>
</dbReference>
<dbReference type="GO" id="GO:0071034">
    <property type="term" value="P:CUT catabolic process"/>
    <property type="evidence" value="ECO:0007669"/>
    <property type="project" value="UniProtKB-ARBA"/>
</dbReference>
<dbReference type="Pfam" id="PF17216">
    <property type="entry name" value="Rrp44_CSD1"/>
    <property type="match status" value="1"/>
</dbReference>
<evidence type="ECO:0000313" key="20">
    <source>
        <dbReference type="Proteomes" id="UP000054560"/>
    </source>
</evidence>
<dbReference type="Proteomes" id="UP000054560">
    <property type="component" value="Unassembled WGS sequence"/>
</dbReference>
<dbReference type="PROSITE" id="PS01175">
    <property type="entry name" value="RIBONUCLEASE_II"/>
    <property type="match status" value="1"/>
</dbReference>
<evidence type="ECO:0000256" key="3">
    <source>
        <dbReference type="ARBA" id="ARBA00004604"/>
    </source>
</evidence>
<dbReference type="STRING" id="667725.A0A0L0FN48"/>
<dbReference type="SMART" id="SM00670">
    <property type="entry name" value="PINc"/>
    <property type="match status" value="1"/>
</dbReference>
<reference evidence="19 20" key="1">
    <citation type="submission" date="2011-02" db="EMBL/GenBank/DDBJ databases">
        <title>The Genome Sequence of Sphaeroforma arctica JP610.</title>
        <authorList>
            <consortium name="The Broad Institute Genome Sequencing Platform"/>
            <person name="Russ C."/>
            <person name="Cuomo C."/>
            <person name="Young S.K."/>
            <person name="Zeng Q."/>
            <person name="Gargeya S."/>
            <person name="Alvarado L."/>
            <person name="Berlin A."/>
            <person name="Chapman S.B."/>
            <person name="Chen Z."/>
            <person name="Freedman E."/>
            <person name="Gellesch M."/>
            <person name="Goldberg J."/>
            <person name="Griggs A."/>
            <person name="Gujja S."/>
            <person name="Heilman E."/>
            <person name="Heiman D."/>
            <person name="Howarth C."/>
            <person name="Mehta T."/>
            <person name="Neiman D."/>
            <person name="Pearson M."/>
            <person name="Roberts A."/>
            <person name="Saif S."/>
            <person name="Shea T."/>
            <person name="Shenoy N."/>
            <person name="Sisk P."/>
            <person name="Stolte C."/>
            <person name="Sykes S."/>
            <person name="White J."/>
            <person name="Yandava C."/>
            <person name="Burger G."/>
            <person name="Gray M.W."/>
            <person name="Holland P.W.H."/>
            <person name="King N."/>
            <person name="Lang F.B.F."/>
            <person name="Roger A.J."/>
            <person name="Ruiz-Trillo I."/>
            <person name="Haas B."/>
            <person name="Nusbaum C."/>
            <person name="Birren B."/>
        </authorList>
    </citation>
    <scope>NUCLEOTIDE SEQUENCE [LARGE SCALE GENOMIC DNA]</scope>
    <source>
        <strain evidence="19 20">JP610</strain>
    </source>
</reference>
<accession>A0A0L0FN48</accession>
<dbReference type="GO" id="GO:0003723">
    <property type="term" value="F:RNA binding"/>
    <property type="evidence" value="ECO:0007669"/>
    <property type="project" value="UniProtKB-KW"/>
</dbReference>
<dbReference type="EMBL" id="KQ242601">
    <property type="protein sequence ID" value="KNC77921.1"/>
    <property type="molecule type" value="Genomic_DNA"/>
</dbReference>
<evidence type="ECO:0000256" key="9">
    <source>
        <dbReference type="ARBA" id="ARBA00022801"/>
    </source>
</evidence>
<dbReference type="eggNOG" id="KOG2102">
    <property type="taxonomic scope" value="Eukaryota"/>
</dbReference>
<keyword evidence="12" id="KW-0694">RNA-binding</keyword>
<dbReference type="Gene3D" id="2.40.50.140">
    <property type="entry name" value="Nucleic acid-binding proteins"/>
    <property type="match status" value="1"/>
</dbReference>
<evidence type="ECO:0000256" key="6">
    <source>
        <dbReference type="ARBA" id="ARBA00022552"/>
    </source>
</evidence>
<dbReference type="GO" id="GO:0071031">
    <property type="term" value="P:nuclear mRNA surveillance of mRNA 3'-end processing"/>
    <property type="evidence" value="ECO:0007669"/>
    <property type="project" value="TreeGrafter"/>
</dbReference>
<sequence>MLKSKTFVKKTRKGNVVKVHREHYMRDDVWCGAEHCVKCGGDEKPLQATPSAESQSQKFKFFHYILPDTNVVLHQIDLLEHANITNIIILQTVLDEVKNQNTAIYTRLRAIITNHEKHAYVFTNEHHRDVFVERLPKESSNDRNDRAIRVSTEWYNKHLPQNKGVRVVMLTNDRDNKRLAELDNIPCATIEQYVNGLPNSAEMVDLLALASDSISSSTPAGDKLDYPDYLAKGTVQAGIKSGALVQGTFNRSRENYLEGYVSAKAHPEPILLKGRLACNRAIFGDIVAVKLLPENEWEHPSKTLAVNEGDEEDQPDTDAVGGEAKNAPVLPSASLVPPPPCGKVVGIVKRNWRAYCGVLAPSKGSGVFHLFRPQDRSIPNIRIKTRQAESLQGKRIIVNIDGWERTSMYPNGHFVRVIGDLGDRVAEGEVILIEHDVSYAKFSGDVLACLPATPWVLTDEEVARRKDLRYLDVCSIDPPGCTDIDDALHARLLPNGNYEVGVHIADVTHFVQPRTAMDKEAASRGTTVYLTDNRIDMLPELLGSNLCSLRSNVDRLAFSCLWEMTPECEMVDVMFTKSVIRSKASLTYDEAQARVDDKTQQDDLTKSIRQLNKFAKILKARRFEAGALSLASPEVRFKMDMEDERCDPLEVNVKELKETNSLVEEFMLLANCTVAQRIHEQFPESSMLRRHPAPNKERFDSLVSWAKTVNVELDVSSSKKLAESLDKAVLPDRPYFNTLIRILTTRCMMQAQYFSSGTLPEEDYKHYGLAAPIYTHFTSPIRRYADVIVHRLLGSSIGWDHADPTLLGKSDVETLCDNLNYRHRNAQFAGRASVELYTHLFFKNRVVVEDGYIIRVKDNALIVIVPKYGFESVVYFDSQQTDYAEDKQALTLTTEDGKPYKFHMFDRLKVQIHVDSSNEQHQKLVMQLVEPHIPGLSVVPTDAMAVDEPNANTSNKRASPAAGPSEKKLKK</sequence>
<dbReference type="Pfam" id="PF17849">
    <property type="entry name" value="OB_Dis3"/>
    <property type="match status" value="1"/>
</dbReference>
<proteinExistence type="inferred from homology"/>
<evidence type="ECO:0000259" key="18">
    <source>
        <dbReference type="SMART" id="SM00955"/>
    </source>
</evidence>
<evidence type="ECO:0000256" key="12">
    <source>
        <dbReference type="ARBA" id="ARBA00022884"/>
    </source>
</evidence>
<evidence type="ECO:0000313" key="19">
    <source>
        <dbReference type="EMBL" id="KNC77921.1"/>
    </source>
</evidence>
<dbReference type="Gene3D" id="2.40.50.700">
    <property type="match status" value="1"/>
</dbReference>
<evidence type="ECO:0000256" key="5">
    <source>
        <dbReference type="ARBA" id="ARBA00022490"/>
    </source>
</evidence>
<evidence type="ECO:0000256" key="15">
    <source>
        <dbReference type="RuleBase" id="RU003901"/>
    </source>
</evidence>
<keyword evidence="8" id="KW-0255">Endonuclease</keyword>
<dbReference type="GO" id="GO:0000175">
    <property type="term" value="F:3'-5'-RNA exonuclease activity"/>
    <property type="evidence" value="ECO:0007669"/>
    <property type="project" value="UniProtKB-ARBA"/>
</dbReference>
<dbReference type="GO" id="GO:0016075">
    <property type="term" value="P:rRNA catabolic process"/>
    <property type="evidence" value="ECO:0007669"/>
    <property type="project" value="TreeGrafter"/>
</dbReference>
<dbReference type="GO" id="GO:0006364">
    <property type="term" value="P:rRNA processing"/>
    <property type="evidence" value="ECO:0007669"/>
    <property type="project" value="UniProtKB-KW"/>
</dbReference>
<organism evidence="19 20">
    <name type="scientific">Sphaeroforma arctica JP610</name>
    <dbReference type="NCBI Taxonomy" id="667725"/>
    <lineage>
        <taxon>Eukaryota</taxon>
        <taxon>Ichthyosporea</taxon>
        <taxon>Ichthyophonida</taxon>
        <taxon>Sphaeroforma</taxon>
    </lineage>
</organism>
<dbReference type="InterPro" id="IPR022966">
    <property type="entry name" value="RNase_II/R_CS"/>
</dbReference>
<dbReference type="FunFam" id="3.40.50.1010:FF:000010">
    <property type="entry name" value="Exosome complex exonuclease DIS3"/>
    <property type="match status" value="1"/>
</dbReference>
<dbReference type="Gene3D" id="3.40.50.1010">
    <property type="entry name" value="5'-nuclease"/>
    <property type="match status" value="1"/>
</dbReference>
<comment type="similarity">
    <text evidence="4 15">Belongs to the RNR ribonuclease family.</text>
</comment>
<feature type="domain" description="RNB" evidence="18">
    <location>
        <begin position="465"/>
        <end position="799"/>
    </location>
</feature>
<keyword evidence="10" id="KW-0271">Exosome</keyword>
<evidence type="ECO:0000256" key="4">
    <source>
        <dbReference type="ARBA" id="ARBA00005785"/>
    </source>
</evidence>
<dbReference type="InterPro" id="IPR001900">
    <property type="entry name" value="RNase_II/R"/>
</dbReference>
<evidence type="ECO:0000256" key="8">
    <source>
        <dbReference type="ARBA" id="ARBA00022759"/>
    </source>
</evidence>
<evidence type="ECO:0000256" key="16">
    <source>
        <dbReference type="SAM" id="MobiDB-lite"/>
    </source>
</evidence>
<dbReference type="GO" id="GO:0000177">
    <property type="term" value="C:cytoplasmic exosome (RNase complex)"/>
    <property type="evidence" value="ECO:0007669"/>
    <property type="project" value="TreeGrafter"/>
</dbReference>
<dbReference type="AlphaFoldDB" id="A0A0L0FN48"/>
<dbReference type="SMART" id="SM00955">
    <property type="entry name" value="RNB"/>
    <property type="match status" value="1"/>
</dbReference>
<keyword evidence="5" id="KW-0963">Cytoplasm</keyword>
<dbReference type="InterPro" id="IPR033770">
    <property type="entry name" value="RRP44_S1"/>
</dbReference>
<dbReference type="Gene3D" id="2.40.50.690">
    <property type="match status" value="1"/>
</dbReference>
<keyword evidence="13" id="KW-0539">Nucleus</keyword>
<keyword evidence="11 19" id="KW-0269">Exonuclease</keyword>
<dbReference type="InterPro" id="IPR033771">
    <property type="entry name" value="Rrp44_CSD1"/>
</dbReference>
<keyword evidence="7" id="KW-0540">Nuclease</keyword>
<dbReference type="InterPro" id="IPR050180">
    <property type="entry name" value="RNR_Ribonuclease"/>
</dbReference>
<dbReference type="GeneID" id="25910138"/>
<dbReference type="InterPro" id="IPR002716">
    <property type="entry name" value="PIN_dom"/>
</dbReference>
<evidence type="ECO:0000256" key="1">
    <source>
        <dbReference type="ARBA" id="ARBA00001946"/>
    </source>
</evidence>
<dbReference type="InterPro" id="IPR029060">
    <property type="entry name" value="PIN-like_dom_sf"/>
</dbReference>
<gene>
    <name evidence="19" type="ORF">SARC_09634</name>
</gene>
<dbReference type="Pfam" id="PF00773">
    <property type="entry name" value="RNB"/>
    <property type="match status" value="1"/>
</dbReference>
<evidence type="ECO:0000256" key="14">
    <source>
        <dbReference type="ARBA" id="ARBA00077930"/>
    </source>
</evidence>
<dbReference type="InterPro" id="IPR012340">
    <property type="entry name" value="NA-bd_OB-fold"/>
</dbReference>
<evidence type="ECO:0000256" key="7">
    <source>
        <dbReference type="ARBA" id="ARBA00022722"/>
    </source>
</evidence>
<dbReference type="GO" id="GO:0005730">
    <property type="term" value="C:nucleolus"/>
    <property type="evidence" value="ECO:0007669"/>
    <property type="project" value="UniProtKB-SubCell"/>
</dbReference>
<evidence type="ECO:0000256" key="11">
    <source>
        <dbReference type="ARBA" id="ARBA00022839"/>
    </source>
</evidence>
<keyword evidence="6" id="KW-0698">rRNA processing</keyword>
<protein>
    <recommendedName>
        <fullName evidence="14">Ribosomal RNA-processing protein 44</fullName>
    </recommendedName>
</protein>
<dbReference type="SUPFAM" id="SSF50249">
    <property type="entry name" value="Nucleic acid-binding proteins"/>
    <property type="match status" value="3"/>
</dbReference>
<keyword evidence="20" id="KW-1185">Reference proteome</keyword>
<evidence type="ECO:0000256" key="13">
    <source>
        <dbReference type="ARBA" id="ARBA00023242"/>
    </source>
</evidence>
<dbReference type="PANTHER" id="PTHR23355">
    <property type="entry name" value="RIBONUCLEASE"/>
    <property type="match status" value="1"/>
</dbReference>
<dbReference type="RefSeq" id="XP_014151823.1">
    <property type="nucleotide sequence ID" value="XM_014296348.1"/>
</dbReference>
<comment type="cofactor">
    <cofactor evidence="1">
        <name>Mg(2+)</name>
        <dbReference type="ChEBI" id="CHEBI:18420"/>
    </cofactor>
</comment>
<evidence type="ECO:0000256" key="10">
    <source>
        <dbReference type="ARBA" id="ARBA00022835"/>
    </source>
</evidence>
<feature type="region of interest" description="Disordered" evidence="16">
    <location>
        <begin position="947"/>
        <end position="971"/>
    </location>
</feature>
<evidence type="ECO:0000256" key="2">
    <source>
        <dbReference type="ARBA" id="ARBA00004496"/>
    </source>
</evidence>
<dbReference type="InterPro" id="IPR041505">
    <property type="entry name" value="Dis3_CSD2"/>
</dbReference>
<comment type="subcellular location">
    <subcellularLocation>
        <location evidence="2">Cytoplasm</location>
    </subcellularLocation>
    <subcellularLocation>
        <location evidence="3">Nucleus</location>
        <location evidence="3">Nucleolus</location>
    </subcellularLocation>
</comment>